<dbReference type="PROSITE" id="PS51747">
    <property type="entry name" value="CYT_DCMP_DEAMINASES_2"/>
    <property type="match status" value="1"/>
</dbReference>
<dbReference type="EMBL" id="NCVQ01000001">
    <property type="protein sequence ID" value="PWZ55902.1"/>
    <property type="molecule type" value="Genomic_DNA"/>
</dbReference>
<protein>
    <submittedName>
        <fullName evidence="4">tRNA-specific adenosine deaminase 2</fullName>
    </submittedName>
</protein>
<organism evidence="4">
    <name type="scientific">Zea mays</name>
    <name type="common">Maize</name>
    <dbReference type="NCBI Taxonomy" id="4577"/>
    <lineage>
        <taxon>Eukaryota</taxon>
        <taxon>Viridiplantae</taxon>
        <taxon>Streptophyta</taxon>
        <taxon>Embryophyta</taxon>
        <taxon>Tracheophyta</taxon>
        <taxon>Spermatophyta</taxon>
        <taxon>Magnoliopsida</taxon>
        <taxon>Liliopsida</taxon>
        <taxon>Poales</taxon>
        <taxon>Poaceae</taxon>
        <taxon>PACMAD clade</taxon>
        <taxon>Panicoideae</taxon>
        <taxon>Andropogonodae</taxon>
        <taxon>Andropogoneae</taxon>
        <taxon>Tripsacinae</taxon>
        <taxon>Zea</taxon>
    </lineage>
</organism>
<dbReference type="Gene3D" id="3.40.140.10">
    <property type="entry name" value="Cytidine Deaminase, domain 2"/>
    <property type="match status" value="1"/>
</dbReference>
<dbReference type="Proteomes" id="UP000251960">
    <property type="component" value="Chromosome 1"/>
</dbReference>
<dbReference type="GO" id="GO:0016787">
    <property type="term" value="F:hydrolase activity"/>
    <property type="evidence" value="ECO:0007669"/>
    <property type="project" value="UniProtKB-KW"/>
</dbReference>
<dbReference type="CDD" id="cd01285">
    <property type="entry name" value="nucleoside_deaminase"/>
    <property type="match status" value="1"/>
</dbReference>
<keyword evidence="1" id="KW-0378">Hydrolase</keyword>
<evidence type="ECO:0000256" key="1">
    <source>
        <dbReference type="ARBA" id="ARBA00022801"/>
    </source>
</evidence>
<reference evidence="4" key="1">
    <citation type="journal article" date="2018" name="Nat. Genet.">
        <title>Extensive intraspecific gene order and gene structural variations between Mo17 and other maize genomes.</title>
        <authorList>
            <person name="Sun S."/>
            <person name="Zhou Y."/>
            <person name="Chen J."/>
            <person name="Shi J."/>
            <person name="Zhao H."/>
            <person name="Zhao H."/>
            <person name="Song W."/>
            <person name="Zhang M."/>
            <person name="Cui Y."/>
            <person name="Dong X."/>
            <person name="Liu H."/>
            <person name="Ma X."/>
            <person name="Jiao Y."/>
            <person name="Wang B."/>
            <person name="Wei X."/>
            <person name="Stein J.C."/>
            <person name="Glaubitz J.C."/>
            <person name="Lu F."/>
            <person name="Yu G."/>
            <person name="Liang C."/>
            <person name="Fengler K."/>
            <person name="Li B."/>
            <person name="Rafalski A."/>
            <person name="Schnable P.S."/>
            <person name="Ware D.H."/>
            <person name="Buckler E.S."/>
            <person name="Lai J."/>
        </authorList>
    </citation>
    <scope>NUCLEOTIDE SEQUENCE [LARGE SCALE GENOMIC DNA]</scope>
    <source>
        <tissue evidence="4">Seedling</tissue>
    </source>
</reference>
<comment type="caution">
    <text evidence="4">The sequence shown here is derived from an EMBL/GenBank/DDBJ whole genome shotgun (WGS) entry which is preliminary data.</text>
</comment>
<dbReference type="SUPFAM" id="SSF53927">
    <property type="entry name" value="Cytidine deaminase-like"/>
    <property type="match status" value="1"/>
</dbReference>
<dbReference type="InterPro" id="IPR016193">
    <property type="entry name" value="Cytidine_deaminase-like"/>
</dbReference>
<evidence type="ECO:0000256" key="2">
    <source>
        <dbReference type="SAM" id="MobiDB-lite"/>
    </source>
</evidence>
<evidence type="ECO:0000259" key="3">
    <source>
        <dbReference type="PROSITE" id="PS51747"/>
    </source>
</evidence>
<proteinExistence type="predicted"/>
<gene>
    <name evidence="4" type="primary">DEADC1</name>
    <name evidence="4" type="ORF">Zm00014a_003146</name>
</gene>
<dbReference type="Pfam" id="PF00383">
    <property type="entry name" value="dCMP_cyt_deam_1"/>
    <property type="match status" value="1"/>
</dbReference>
<dbReference type="PANTHER" id="PTHR11079">
    <property type="entry name" value="CYTOSINE DEAMINASE FAMILY MEMBER"/>
    <property type="match status" value="1"/>
</dbReference>
<dbReference type="ExpressionAtlas" id="A0A317YDU9">
    <property type="expression patterns" value="baseline and differential"/>
</dbReference>
<accession>A0A317YDU9</accession>
<dbReference type="AlphaFoldDB" id="A0A317YDU9"/>
<feature type="domain" description="CMP/dCMP-type deaminase" evidence="3">
    <location>
        <begin position="114"/>
        <end position="238"/>
    </location>
</feature>
<sequence>MLYEKRENYSRANPLKPKAGPKGIGRLPGLPLPCLAPPRRRSPATPERERQPPPPPDAPTSTVDASRPCVSPSCRASSNSAAPAPWRQRPARPCGHFPAFAYSRNLIPRSQARRMAPAFMELALEQAKFALDNLEVPVGCVIVEDGKVISSGSNKTNATRNATRHAEMEAIDVLLREWQSMGLDQPQVAEKFAGCDLYVTWIREVYFGCANDKFGGCGSIMSLHNGAASSSDELSGMLQDAIMISAKLDLLDLSVFDAFGAKPLHQKVSNALEGSWLKKQLLFLGVSTNKETQMPQGLTDQYECLNNNWFVFLDYNHNAKTSGVQTYKLTVKLV</sequence>
<feature type="region of interest" description="Disordered" evidence="2">
    <location>
        <begin position="1"/>
        <end position="89"/>
    </location>
</feature>
<dbReference type="PANTHER" id="PTHR11079:SF149">
    <property type="entry name" value="TRNA-SPECIFIC ADENOSINE DEAMINASE 2"/>
    <property type="match status" value="1"/>
</dbReference>
<dbReference type="InterPro" id="IPR002125">
    <property type="entry name" value="CMP_dCMP_dom"/>
</dbReference>
<name>A0A317YDU9_MAIZE</name>
<feature type="compositionally biased region" description="Low complexity" evidence="2">
    <location>
        <begin position="20"/>
        <end position="29"/>
    </location>
</feature>
<evidence type="ECO:0000313" key="4">
    <source>
        <dbReference type="EMBL" id="PWZ55902.1"/>
    </source>
</evidence>